<feature type="region of interest" description="Disordered" evidence="1">
    <location>
        <begin position="187"/>
        <end position="208"/>
    </location>
</feature>
<dbReference type="Proteomes" id="UP001238088">
    <property type="component" value="Unassembled WGS sequence"/>
</dbReference>
<evidence type="ECO:0000313" key="4">
    <source>
        <dbReference type="Proteomes" id="UP001238088"/>
    </source>
</evidence>
<feature type="transmembrane region" description="Helical" evidence="2">
    <location>
        <begin position="448"/>
        <end position="468"/>
    </location>
</feature>
<protein>
    <submittedName>
        <fullName evidence="3">Uncharacterized protein</fullName>
    </submittedName>
</protein>
<accession>A0ABU0AIX4</accession>
<keyword evidence="4" id="KW-1185">Reference proteome</keyword>
<dbReference type="RefSeq" id="WP_307476206.1">
    <property type="nucleotide sequence ID" value="NZ_JAUSUB010000013.1"/>
</dbReference>
<gene>
    <name evidence="3" type="ORF">J2S17_003098</name>
</gene>
<proteinExistence type="predicted"/>
<evidence type="ECO:0000313" key="3">
    <source>
        <dbReference type="EMBL" id="MDQ0271210.1"/>
    </source>
</evidence>
<sequence length="469" mass="54324">MSAIIRHHLVNNGFDVLDREVHHRNFLQELIEYEKPSIMILHDSFLESELENSKDKEKEILRLIEHWRIQFEDGLRVVYVCERERSDPHLGALVARNVLDIFHQQRIPIDIFIKQLLEPPKYSNVAKIKITDLDITDIDFQEDSEFPPKADKVKIYEDEVETAKNEKKDSSSEEIVEDTISKEVEVTEPLKRKKTTKTKKEKPLSNPQQNFIPNVLSLLQDEKFLSKFPVREKTIIQDRIVGSIFISIVGTERNVGSTHLSLLLANHLNEKKLKVAVLEANHSNDLFAIEYAYEGGRGYYSTSNTFSIRGIDHYKSIKYLDISELINKYDFIILDIGDAEHSNYFEEFYRSHVQIVTAHGSEWKKGKIQEFISKHPTINKDNVILATPFTDNLTSKELEKEFDMKAYSIPANSDPYTSSRELIKVLDQILASYIPADKKEKNTLSNKFIYLGGGIFLLLLMLMVMNLFK</sequence>
<evidence type="ECO:0000256" key="2">
    <source>
        <dbReference type="SAM" id="Phobius"/>
    </source>
</evidence>
<keyword evidence="2" id="KW-1133">Transmembrane helix</keyword>
<name>A0ABU0AIX4_9BACI</name>
<organism evidence="3 4">
    <name type="scientific">Cytobacillus purgationiresistens</name>
    <dbReference type="NCBI Taxonomy" id="863449"/>
    <lineage>
        <taxon>Bacteria</taxon>
        <taxon>Bacillati</taxon>
        <taxon>Bacillota</taxon>
        <taxon>Bacilli</taxon>
        <taxon>Bacillales</taxon>
        <taxon>Bacillaceae</taxon>
        <taxon>Cytobacillus</taxon>
    </lineage>
</organism>
<dbReference type="EMBL" id="JAUSUB010000013">
    <property type="protein sequence ID" value="MDQ0271210.1"/>
    <property type="molecule type" value="Genomic_DNA"/>
</dbReference>
<comment type="caution">
    <text evidence="3">The sequence shown here is derived from an EMBL/GenBank/DDBJ whole genome shotgun (WGS) entry which is preliminary data.</text>
</comment>
<keyword evidence="2" id="KW-0472">Membrane</keyword>
<evidence type="ECO:0000256" key="1">
    <source>
        <dbReference type="SAM" id="MobiDB-lite"/>
    </source>
</evidence>
<feature type="compositionally biased region" description="Basic residues" evidence="1">
    <location>
        <begin position="191"/>
        <end position="200"/>
    </location>
</feature>
<reference evidence="3 4" key="1">
    <citation type="submission" date="2023-07" db="EMBL/GenBank/DDBJ databases">
        <title>Genomic Encyclopedia of Type Strains, Phase IV (KMG-IV): sequencing the most valuable type-strain genomes for metagenomic binning, comparative biology and taxonomic classification.</title>
        <authorList>
            <person name="Goeker M."/>
        </authorList>
    </citation>
    <scope>NUCLEOTIDE SEQUENCE [LARGE SCALE GENOMIC DNA]</scope>
    <source>
        <strain evidence="3 4">DSM 23494</strain>
    </source>
</reference>
<keyword evidence="2" id="KW-0812">Transmembrane</keyword>